<keyword evidence="1" id="KW-0175">Coiled coil</keyword>
<gene>
    <name evidence="3" type="ORF">ENR59_09330</name>
</gene>
<feature type="coiled-coil region" evidence="1">
    <location>
        <begin position="126"/>
        <end position="153"/>
    </location>
</feature>
<evidence type="ECO:0000256" key="2">
    <source>
        <dbReference type="SAM" id="MobiDB-lite"/>
    </source>
</evidence>
<dbReference type="AlphaFoldDB" id="A0A7C4EM99"/>
<feature type="region of interest" description="Disordered" evidence="2">
    <location>
        <begin position="13"/>
        <end position="81"/>
    </location>
</feature>
<name>A0A7C4EM99_9BACT</name>
<evidence type="ECO:0000256" key="1">
    <source>
        <dbReference type="SAM" id="Coils"/>
    </source>
</evidence>
<comment type="caution">
    <text evidence="3">The sequence shown here is derived from an EMBL/GenBank/DDBJ whole genome shotgun (WGS) entry which is preliminary data.</text>
</comment>
<proteinExistence type="predicted"/>
<evidence type="ECO:0000313" key="3">
    <source>
        <dbReference type="EMBL" id="HGG93135.1"/>
    </source>
</evidence>
<reference evidence="3" key="1">
    <citation type="journal article" date="2020" name="mSystems">
        <title>Genome- and Community-Level Interaction Insights into Carbon Utilization and Element Cycling Functions of Hydrothermarchaeota in Hydrothermal Sediment.</title>
        <authorList>
            <person name="Zhou Z."/>
            <person name="Liu Y."/>
            <person name="Xu W."/>
            <person name="Pan J."/>
            <person name="Luo Z.H."/>
            <person name="Li M."/>
        </authorList>
    </citation>
    <scope>NUCLEOTIDE SEQUENCE [LARGE SCALE GENOMIC DNA]</scope>
    <source>
        <strain evidence="3">SpSt-413</strain>
    </source>
</reference>
<accession>A0A7C4EM99</accession>
<organism evidence="3">
    <name type="scientific">Fundidesulfovibrio putealis</name>
    <dbReference type="NCBI Taxonomy" id="270496"/>
    <lineage>
        <taxon>Bacteria</taxon>
        <taxon>Pseudomonadati</taxon>
        <taxon>Thermodesulfobacteriota</taxon>
        <taxon>Desulfovibrionia</taxon>
        <taxon>Desulfovibrionales</taxon>
        <taxon>Desulfovibrionaceae</taxon>
        <taxon>Fundidesulfovibrio</taxon>
    </lineage>
</organism>
<protein>
    <submittedName>
        <fullName evidence="3">Uncharacterized protein</fullName>
    </submittedName>
</protein>
<sequence>MSKAPEDIIELTDIIERGPNAPKDDATGSGVDLSFERELEDLFADDPQTAKATDSDLPDFGSLDLPSDSFKDTPKGAPADDIDLDGLDALLGDADASASGSLGGLPDDFLSDLPEAGPATPAPAASAGAALALEALEARMDTLEERIAGMGDTLAASFKAMLDESLAGFAATLPQPVQPEPAQDPAPLMEELSARLGAEIDSLRQALPAPLDEAALAQRITVEVLSALPEPQAPVDAQAIVDQARDMLEQRLAAFKEELAALAPEPQAEPLDEEALTRRVTEQVLAALPEQPAVEPQASVDAQAIVDQTRTMLEERLAAFQLAQPEPQAPGEDLAPRLDALEERLGALAAPDLSGLASRADLDAMRQDLEALVAKSIPAAAARVIREEIQALLRDMG</sequence>
<dbReference type="EMBL" id="DSRP01000648">
    <property type="protein sequence ID" value="HGG93135.1"/>
    <property type="molecule type" value="Genomic_DNA"/>
</dbReference>